<dbReference type="InterPro" id="IPR015168">
    <property type="entry name" value="SsuA/THI5"/>
</dbReference>
<dbReference type="Pfam" id="PF09084">
    <property type="entry name" value="NMT1"/>
    <property type="match status" value="1"/>
</dbReference>
<comment type="caution">
    <text evidence="2">The sequence shown here is derived from an EMBL/GenBank/DDBJ whole genome shotgun (WGS) entry which is preliminary data.</text>
</comment>
<protein>
    <submittedName>
        <fullName evidence="2">Lipoprotein</fullName>
    </submittedName>
</protein>
<name>A0A0A0I782_CLOBO</name>
<proteinExistence type="predicted"/>
<dbReference type="Gene3D" id="3.40.190.10">
    <property type="entry name" value="Periplasmic binding protein-like II"/>
    <property type="match status" value="2"/>
</dbReference>
<dbReference type="PANTHER" id="PTHR30024:SF46">
    <property type="entry name" value="ABC TRANSPORTER, SUBSTRATE-BINDING LIPOPROTEIN"/>
    <property type="match status" value="1"/>
</dbReference>
<gene>
    <name evidence="2" type="ORF">Z955_12330</name>
</gene>
<feature type="domain" description="SsuA/THI5-like" evidence="1">
    <location>
        <begin position="110"/>
        <end position="265"/>
    </location>
</feature>
<dbReference type="Proteomes" id="UP000030014">
    <property type="component" value="Unassembled WGS sequence"/>
</dbReference>
<reference evidence="2 3" key="1">
    <citation type="submission" date="2014-01" db="EMBL/GenBank/DDBJ databases">
        <title>Plasmidome dynamics in the species complex Clostridium novyi sensu lato converts strains of independent lineages into distinctly different pathogens.</title>
        <authorList>
            <person name="Skarin H."/>
            <person name="Segerman B."/>
        </authorList>
    </citation>
    <scope>NUCLEOTIDE SEQUENCE [LARGE SCALE GENOMIC DNA]</scope>
    <source>
        <strain evidence="2 3">DC5</strain>
    </source>
</reference>
<evidence type="ECO:0000313" key="2">
    <source>
        <dbReference type="EMBL" id="KGM97254.1"/>
    </source>
</evidence>
<evidence type="ECO:0000259" key="1">
    <source>
        <dbReference type="Pfam" id="PF09084"/>
    </source>
</evidence>
<dbReference type="RefSeq" id="WP_039259835.1">
    <property type="nucleotide sequence ID" value="NZ_JDRY01000067.1"/>
</dbReference>
<dbReference type="InterPro" id="IPR027024">
    <property type="entry name" value="UCP027386_ABC_sbc_TM0202"/>
</dbReference>
<sequence length="331" mass="37219">MKNTFKSILILLVAFVSVFFVGCSNSNVENNKDSIKVKEKIKIATLKGPTGMGMVKLMEENKNDYDISLFDSPDQIVSKIVNGEFDAATIPSNLAAILYNKMKGTIQLARVNTLGVLYVVENGNTIKNIKDLKGKTIYSSGKGATPEFILNYILNKNGLNPSKDVNIEYNMQHTDLAASIVSNKVKIAVLPEPFITIAKMKNKNLNVPINLTNEWEKESKDHNKLVMGTIIFRKDYIENNKKNVDEFLNRYKASIEFTNKNKEQASKLIEKYAIVPKLKIAELAIPKCNIVFINSQDAKKDLQEFYKVLFKNNPKSIGGKIPDAGFYYESK</sequence>
<dbReference type="PROSITE" id="PS51257">
    <property type="entry name" value="PROKAR_LIPOPROTEIN"/>
    <property type="match status" value="1"/>
</dbReference>
<organism evidence="2 3">
    <name type="scientific">Clostridium botulinum C/D str. DC5</name>
    <dbReference type="NCBI Taxonomy" id="1443128"/>
    <lineage>
        <taxon>Bacteria</taxon>
        <taxon>Bacillati</taxon>
        <taxon>Bacillota</taxon>
        <taxon>Clostridia</taxon>
        <taxon>Eubacteriales</taxon>
        <taxon>Clostridiaceae</taxon>
        <taxon>Clostridium</taxon>
    </lineage>
</organism>
<dbReference type="PANTHER" id="PTHR30024">
    <property type="entry name" value="ALIPHATIC SULFONATES-BINDING PROTEIN-RELATED"/>
    <property type="match status" value="1"/>
</dbReference>
<evidence type="ECO:0000313" key="3">
    <source>
        <dbReference type="Proteomes" id="UP000030014"/>
    </source>
</evidence>
<dbReference type="AlphaFoldDB" id="A0A0A0I782"/>
<keyword evidence="2" id="KW-0449">Lipoprotein</keyword>
<dbReference type="SUPFAM" id="SSF53850">
    <property type="entry name" value="Periplasmic binding protein-like II"/>
    <property type="match status" value="1"/>
</dbReference>
<dbReference type="EMBL" id="JDRY01000067">
    <property type="protein sequence ID" value="KGM97254.1"/>
    <property type="molecule type" value="Genomic_DNA"/>
</dbReference>
<accession>A0A0A0I782</accession>
<dbReference type="PIRSF" id="PIRSF027386">
    <property type="entry name" value="UCP027386_ABC_sbc_TM0202"/>
    <property type="match status" value="1"/>
</dbReference>